<evidence type="ECO:0000256" key="3">
    <source>
        <dbReference type="ARBA" id="ARBA00023125"/>
    </source>
</evidence>
<dbReference type="InterPro" id="IPR036390">
    <property type="entry name" value="WH_DNA-bd_sf"/>
</dbReference>
<keyword evidence="7" id="KW-1185">Reference proteome</keyword>
<feature type="domain" description="HTH lysR-type" evidence="5">
    <location>
        <begin position="1"/>
        <end position="58"/>
    </location>
</feature>
<dbReference type="InterPro" id="IPR005119">
    <property type="entry name" value="LysR_subst-bd"/>
</dbReference>
<evidence type="ECO:0000256" key="4">
    <source>
        <dbReference type="ARBA" id="ARBA00023163"/>
    </source>
</evidence>
<evidence type="ECO:0000313" key="7">
    <source>
        <dbReference type="Proteomes" id="UP001243420"/>
    </source>
</evidence>
<proteinExistence type="inferred from homology"/>
<dbReference type="InterPro" id="IPR000847">
    <property type="entry name" value="LysR_HTH_N"/>
</dbReference>
<dbReference type="Pfam" id="PF03466">
    <property type="entry name" value="LysR_substrate"/>
    <property type="match status" value="1"/>
</dbReference>
<evidence type="ECO:0000313" key="6">
    <source>
        <dbReference type="EMBL" id="WGH78628.1"/>
    </source>
</evidence>
<dbReference type="RefSeq" id="WP_279965379.1">
    <property type="nucleotide sequence ID" value="NZ_CP122537.1"/>
</dbReference>
<keyword evidence="2" id="KW-0805">Transcription regulation</keyword>
<dbReference type="Gene3D" id="3.40.190.10">
    <property type="entry name" value="Periplasmic binding protein-like II"/>
    <property type="match status" value="2"/>
</dbReference>
<dbReference type="PANTHER" id="PTHR30126:SF94">
    <property type="entry name" value="LYSR FAMILY TRANSCRIPTIONAL REGULATOR"/>
    <property type="match status" value="1"/>
</dbReference>
<evidence type="ECO:0000256" key="1">
    <source>
        <dbReference type="ARBA" id="ARBA00009437"/>
    </source>
</evidence>
<organism evidence="6 7">
    <name type="scientific">Jannaschia ovalis</name>
    <dbReference type="NCBI Taxonomy" id="3038773"/>
    <lineage>
        <taxon>Bacteria</taxon>
        <taxon>Pseudomonadati</taxon>
        <taxon>Pseudomonadota</taxon>
        <taxon>Alphaproteobacteria</taxon>
        <taxon>Rhodobacterales</taxon>
        <taxon>Roseobacteraceae</taxon>
        <taxon>Jannaschia</taxon>
    </lineage>
</organism>
<protein>
    <submittedName>
        <fullName evidence="6">LysR family transcriptional regulator</fullName>
    </submittedName>
</protein>
<sequence>MNNRDLLTLRAIARHGSFRDAAERTNQTLSAVSMQMKALEGALGATLFDRATRPPRLTALGRAVAEAAAEVTGAEARLRALAAPEAAPAGRFRLGLTASAGPRLLPGFLRHAAAALPHARFTFHTGLSEGLESAVADGGLDAAIVTATGIPSGALRHRVLARDPLAVARPEGLAPDAPFLQFTPETGLGRVVAAELRDHPELAARPALTLDHIPAILACLDAGLGATILAASDLGDRPSRRLARHRALVLVTRAGGPLDTAGDRLADLLKP</sequence>
<reference evidence="6 7" key="1">
    <citation type="submission" date="2023-04" db="EMBL/GenBank/DDBJ databases">
        <title>Jannaschia ovalis sp. nov., a marine bacterium isolated from sea tidal flat.</title>
        <authorList>
            <person name="Kwon D.Y."/>
            <person name="Kim J.-J."/>
        </authorList>
    </citation>
    <scope>NUCLEOTIDE SEQUENCE [LARGE SCALE GENOMIC DNA]</scope>
    <source>
        <strain evidence="6 7">GRR-S6-38</strain>
    </source>
</reference>
<dbReference type="SUPFAM" id="SSF53850">
    <property type="entry name" value="Periplasmic binding protein-like II"/>
    <property type="match status" value="1"/>
</dbReference>
<evidence type="ECO:0000256" key="2">
    <source>
        <dbReference type="ARBA" id="ARBA00023015"/>
    </source>
</evidence>
<gene>
    <name evidence="6" type="ORF">P8627_16700</name>
</gene>
<dbReference type="PROSITE" id="PS50931">
    <property type="entry name" value="HTH_LYSR"/>
    <property type="match status" value="1"/>
</dbReference>
<dbReference type="Proteomes" id="UP001243420">
    <property type="component" value="Chromosome"/>
</dbReference>
<dbReference type="EMBL" id="CP122537">
    <property type="protein sequence ID" value="WGH78628.1"/>
    <property type="molecule type" value="Genomic_DNA"/>
</dbReference>
<evidence type="ECO:0000259" key="5">
    <source>
        <dbReference type="PROSITE" id="PS50931"/>
    </source>
</evidence>
<dbReference type="PANTHER" id="PTHR30126">
    <property type="entry name" value="HTH-TYPE TRANSCRIPTIONAL REGULATOR"/>
    <property type="match status" value="1"/>
</dbReference>
<comment type="similarity">
    <text evidence="1">Belongs to the LysR transcriptional regulatory family.</text>
</comment>
<dbReference type="Pfam" id="PF00126">
    <property type="entry name" value="HTH_1"/>
    <property type="match status" value="1"/>
</dbReference>
<keyword evidence="4" id="KW-0804">Transcription</keyword>
<dbReference type="SUPFAM" id="SSF46785">
    <property type="entry name" value="Winged helix' DNA-binding domain"/>
    <property type="match status" value="1"/>
</dbReference>
<keyword evidence="3" id="KW-0238">DNA-binding</keyword>
<dbReference type="InterPro" id="IPR036388">
    <property type="entry name" value="WH-like_DNA-bd_sf"/>
</dbReference>
<dbReference type="Gene3D" id="1.10.10.10">
    <property type="entry name" value="Winged helix-like DNA-binding domain superfamily/Winged helix DNA-binding domain"/>
    <property type="match status" value="1"/>
</dbReference>
<accession>A0ABY8LEN7</accession>
<dbReference type="CDD" id="cd05466">
    <property type="entry name" value="PBP2_LTTR_substrate"/>
    <property type="match status" value="1"/>
</dbReference>
<name>A0ABY8LEN7_9RHOB</name>